<evidence type="ECO:0000313" key="4">
    <source>
        <dbReference type="Proteomes" id="UP000696573"/>
    </source>
</evidence>
<dbReference type="InterPro" id="IPR036641">
    <property type="entry name" value="HPT_dom_sf"/>
</dbReference>
<accession>A0A9N9VWR4</accession>
<comment type="caution">
    <text evidence="3">The sequence shown here is derived from an EMBL/GenBank/DDBJ whole genome shotgun (WGS) entry which is preliminary data.</text>
</comment>
<reference evidence="3" key="1">
    <citation type="submission" date="2021-10" db="EMBL/GenBank/DDBJ databases">
        <authorList>
            <person name="Piombo E."/>
        </authorList>
    </citation>
    <scope>NUCLEOTIDE SEQUENCE</scope>
</reference>
<dbReference type="SUPFAM" id="SSF47226">
    <property type="entry name" value="Histidine-containing phosphotransfer domain, HPT domain"/>
    <property type="match status" value="1"/>
</dbReference>
<dbReference type="Gene3D" id="1.20.120.160">
    <property type="entry name" value="HPT domain"/>
    <property type="match status" value="1"/>
</dbReference>
<dbReference type="AlphaFoldDB" id="A0A9N9VWR4"/>
<dbReference type="GO" id="GO:0005737">
    <property type="term" value="C:cytoplasm"/>
    <property type="evidence" value="ECO:0007669"/>
    <property type="project" value="TreeGrafter"/>
</dbReference>
<dbReference type="PANTHER" id="PTHR28242:SF52">
    <property type="entry name" value="PHOSPHORELAY INTERMEDIATE PROTEIN YPD1"/>
    <property type="match status" value="1"/>
</dbReference>
<proteinExistence type="predicted"/>
<dbReference type="GO" id="GO:0043424">
    <property type="term" value="F:protein histidine kinase binding"/>
    <property type="evidence" value="ECO:0007669"/>
    <property type="project" value="InterPro"/>
</dbReference>
<dbReference type="PANTHER" id="PTHR28242">
    <property type="entry name" value="PHOSPHORELAY INTERMEDIATE PROTEIN YPD1"/>
    <property type="match status" value="1"/>
</dbReference>
<sequence length="151" mass="17012">MATKASEKCAKQVLNIQVFDQILEMDEDPVQREFSSEIVLSFFEETQKVLASMEEEVEQANFPTLACLGERVRGSAATLGLEKVSESGRKIHCFGFRRTEDGSSHEGDDRLSLGRIRSEIAVMRHELVQARKTLNDVYELKGNGKEDESKD</sequence>
<organism evidence="3 4">
    <name type="scientific">Clonostachys rhizophaga</name>
    <dbReference type="NCBI Taxonomy" id="160324"/>
    <lineage>
        <taxon>Eukaryota</taxon>
        <taxon>Fungi</taxon>
        <taxon>Dikarya</taxon>
        <taxon>Ascomycota</taxon>
        <taxon>Pezizomycotina</taxon>
        <taxon>Sordariomycetes</taxon>
        <taxon>Hypocreomycetidae</taxon>
        <taxon>Hypocreales</taxon>
        <taxon>Bionectriaceae</taxon>
        <taxon>Clonostachys</taxon>
    </lineage>
</organism>
<keyword evidence="4" id="KW-1185">Reference proteome</keyword>
<dbReference type="Proteomes" id="UP000696573">
    <property type="component" value="Unassembled WGS sequence"/>
</dbReference>
<dbReference type="GO" id="GO:0005634">
    <property type="term" value="C:nucleus"/>
    <property type="evidence" value="ECO:0007669"/>
    <property type="project" value="TreeGrafter"/>
</dbReference>
<evidence type="ECO:0000313" key="3">
    <source>
        <dbReference type="EMBL" id="CAH0034581.1"/>
    </source>
</evidence>
<protein>
    <recommendedName>
        <fullName evidence="2">HPt domain-containing protein</fullName>
    </recommendedName>
</protein>
<feature type="domain" description="HPt" evidence="2">
    <location>
        <begin position="31"/>
        <end position="137"/>
    </location>
</feature>
<dbReference type="InterPro" id="IPR008207">
    <property type="entry name" value="Sig_transdc_His_kin_Hpt_dom"/>
</dbReference>
<name>A0A9N9VWR4_9HYPO</name>
<dbReference type="EMBL" id="CABFNQ020000750">
    <property type="protein sequence ID" value="CAH0034581.1"/>
    <property type="molecule type" value="Genomic_DNA"/>
</dbReference>
<dbReference type="OrthoDB" id="1673781at2759"/>
<dbReference type="PROSITE" id="PS50894">
    <property type="entry name" value="HPT"/>
    <property type="match status" value="1"/>
</dbReference>
<dbReference type="InterPro" id="IPR045871">
    <property type="entry name" value="AHP1-5/YPD1"/>
</dbReference>
<evidence type="ECO:0000256" key="1">
    <source>
        <dbReference type="PROSITE-ProRule" id="PRU00110"/>
    </source>
</evidence>
<dbReference type="GO" id="GO:0009927">
    <property type="term" value="F:histidine phosphotransfer kinase activity"/>
    <property type="evidence" value="ECO:0007669"/>
    <property type="project" value="InterPro"/>
</dbReference>
<evidence type="ECO:0000259" key="2">
    <source>
        <dbReference type="PROSITE" id="PS50894"/>
    </source>
</evidence>
<comment type="caution">
    <text evidence="1">Lacks conserved residue(s) required for the propagation of feature annotation.</text>
</comment>
<dbReference type="GO" id="GO:0000160">
    <property type="term" value="P:phosphorelay signal transduction system"/>
    <property type="evidence" value="ECO:0007669"/>
    <property type="project" value="InterPro"/>
</dbReference>
<gene>
    <name evidence="3" type="ORF">CRHIZ90672A_00009337</name>
</gene>